<dbReference type="GO" id="GO:0016301">
    <property type="term" value="F:kinase activity"/>
    <property type="evidence" value="ECO:0007669"/>
    <property type="project" value="UniProtKB-KW"/>
</dbReference>
<evidence type="ECO:0000259" key="1">
    <source>
        <dbReference type="Pfam" id="PF01636"/>
    </source>
</evidence>
<dbReference type="Proteomes" id="UP000219612">
    <property type="component" value="Unassembled WGS sequence"/>
</dbReference>
<dbReference type="Pfam" id="PF01636">
    <property type="entry name" value="APH"/>
    <property type="match status" value="1"/>
</dbReference>
<protein>
    <submittedName>
        <fullName evidence="2">Ser/Thr protein kinase RdoA involved in Cpx stress response, MazF antagonist</fullName>
    </submittedName>
</protein>
<keyword evidence="2" id="KW-0808">Transferase</keyword>
<dbReference type="InterPro" id="IPR011009">
    <property type="entry name" value="Kinase-like_dom_sf"/>
</dbReference>
<sequence>MAAAFGLGRAVGPLAALSYRSSPTWTLAARAGRFLVKHVAAEEWRDDFARAMRFEDKALAAGIAMGRPVSPEVPALGYAAEVDGIGLVRVYEWIDGRPLEASDDVSTWLGSTLARLHRIEPDGRPEAAPEWYRLDDRALWDGWLQEGERLRKPWAPSLREGLTGILGAAAWVSRAFLEAGDYVVTHRDVEPWNVLVTATGPVLIDWDVAGPDSARLEAAQATLSFSARDGMPDPGVVRRTIGAYVDGGGVPFSGADVMVRRVGLRLGRLAERLRMSLGLQSLGPHDLAGVEARAAEQIADMPGFVERVRLFGSML</sequence>
<proteinExistence type="predicted"/>
<name>A0A285JEM9_9ACTN</name>
<organism evidence="2 3">
    <name type="scientific">Paractinoplanes atraurantiacus</name>
    <dbReference type="NCBI Taxonomy" id="1036182"/>
    <lineage>
        <taxon>Bacteria</taxon>
        <taxon>Bacillati</taxon>
        <taxon>Actinomycetota</taxon>
        <taxon>Actinomycetes</taxon>
        <taxon>Micromonosporales</taxon>
        <taxon>Micromonosporaceae</taxon>
        <taxon>Paractinoplanes</taxon>
    </lineage>
</organism>
<dbReference type="SUPFAM" id="SSF56112">
    <property type="entry name" value="Protein kinase-like (PK-like)"/>
    <property type="match status" value="1"/>
</dbReference>
<evidence type="ECO:0000313" key="3">
    <source>
        <dbReference type="Proteomes" id="UP000219612"/>
    </source>
</evidence>
<dbReference type="Gene3D" id="3.90.1200.10">
    <property type="match status" value="1"/>
</dbReference>
<keyword evidence="3" id="KW-1185">Reference proteome</keyword>
<accession>A0A285JEM9</accession>
<dbReference type="EMBL" id="OBDY01000019">
    <property type="protein sequence ID" value="SNY58533.1"/>
    <property type="molecule type" value="Genomic_DNA"/>
</dbReference>
<evidence type="ECO:0000313" key="2">
    <source>
        <dbReference type="EMBL" id="SNY58533.1"/>
    </source>
</evidence>
<dbReference type="InterPro" id="IPR002575">
    <property type="entry name" value="Aminoglycoside_PTrfase"/>
</dbReference>
<keyword evidence="2" id="KW-0418">Kinase</keyword>
<dbReference type="AlphaFoldDB" id="A0A285JEM9"/>
<gene>
    <name evidence="2" type="ORF">SAMN05421748_119128</name>
</gene>
<feature type="domain" description="Aminoglycoside phosphotransferase" evidence="1">
    <location>
        <begin position="21"/>
        <end position="234"/>
    </location>
</feature>
<reference evidence="3" key="1">
    <citation type="submission" date="2017-09" db="EMBL/GenBank/DDBJ databases">
        <authorList>
            <person name="Varghese N."/>
            <person name="Submissions S."/>
        </authorList>
    </citation>
    <scope>NUCLEOTIDE SEQUENCE [LARGE SCALE GENOMIC DNA]</scope>
    <source>
        <strain evidence="3">CGMCC 4.6857</strain>
    </source>
</reference>